<dbReference type="GO" id="GO:0046872">
    <property type="term" value="F:metal ion binding"/>
    <property type="evidence" value="ECO:0007669"/>
    <property type="project" value="UniProtKB-KW"/>
</dbReference>
<evidence type="ECO:0000256" key="2">
    <source>
        <dbReference type="ARBA" id="ARBA00009464"/>
    </source>
</evidence>
<name>A0A0F4KYH8_9LACO</name>
<dbReference type="GO" id="GO:0051287">
    <property type="term" value="F:NAD binding"/>
    <property type="evidence" value="ECO:0007669"/>
    <property type="project" value="InterPro"/>
</dbReference>
<evidence type="ECO:0000256" key="5">
    <source>
        <dbReference type="ARBA" id="ARBA00023027"/>
    </source>
</evidence>
<accession>A0A0F4KYH8</accession>
<dbReference type="SUPFAM" id="SSF53659">
    <property type="entry name" value="Isocitrate/Isopropylmalate dehydrogenase-like"/>
    <property type="match status" value="1"/>
</dbReference>
<dbReference type="NCBIfam" id="TIGR00557">
    <property type="entry name" value="pdxA"/>
    <property type="match status" value="1"/>
</dbReference>
<protein>
    <submittedName>
        <fullName evidence="6">4-hydroxythreonine-4-phosphate dehydrogenase</fullName>
    </submittedName>
</protein>
<keyword evidence="3" id="KW-0479">Metal-binding</keyword>
<comment type="similarity">
    <text evidence="2">Belongs to the PdxA family. PdxA2 subfamily.</text>
</comment>
<dbReference type="AlphaFoldDB" id="A0A0F4KYH8"/>
<gene>
    <name evidence="6" type="primary">pdxA</name>
    <name evidence="6" type="ORF">JG29_01060</name>
</gene>
<evidence type="ECO:0000313" key="6">
    <source>
        <dbReference type="EMBL" id="KJY51063.1"/>
    </source>
</evidence>
<sequence>MTAQLPIIAITMGDPASIGPEISLKVFQKAQLYEKCRPLLVGDSNVIKKVIEVLPALSLKINSIKDVKDAQFQPGTIDILDMQMVDIDQLEFGKVSSMAGNAAFQYVKKVIDLAMKGVVDATVTNALNKEAMNLAGHHFAGHTEIYGKYTNTQNYTMMLAHGNLRVVHNSTHVSLRQACDLVKTPRVTEVIRIANTACKQLGISHPQIGVAGLNPHSSENGLFGDEEANEIIPAIEIAKSEGINVSGPIPPDTIFPKAIGGWFDIVVAMYHDQGHIPLKLKGFQYDPQKHTWKSVAGVNITLGLPIIRTSVDHGTAFDQALKGTANEISLENAIDYAIKLAKNKEMVAQ</sequence>
<dbReference type="Proteomes" id="UP000033695">
    <property type="component" value="Unassembled WGS sequence"/>
</dbReference>
<dbReference type="Gene3D" id="3.40.718.10">
    <property type="entry name" value="Isopropylmalate Dehydrogenase"/>
    <property type="match status" value="1"/>
</dbReference>
<dbReference type="GO" id="GO:0016491">
    <property type="term" value="F:oxidoreductase activity"/>
    <property type="evidence" value="ECO:0007669"/>
    <property type="project" value="UniProtKB-KW"/>
</dbReference>
<organism evidence="6 7">
    <name type="scientific">Bombilactobacillus mellis</name>
    <dbReference type="NCBI Taxonomy" id="1218508"/>
    <lineage>
        <taxon>Bacteria</taxon>
        <taxon>Bacillati</taxon>
        <taxon>Bacillota</taxon>
        <taxon>Bacilli</taxon>
        <taxon>Lactobacillales</taxon>
        <taxon>Lactobacillaceae</taxon>
        <taxon>Bombilactobacillus</taxon>
    </lineage>
</organism>
<dbReference type="PANTHER" id="PTHR30004">
    <property type="entry name" value="4-HYDROXYTHREONINE-4-PHOSPHATE DEHYDROGENASE"/>
    <property type="match status" value="1"/>
</dbReference>
<keyword evidence="5" id="KW-0520">NAD</keyword>
<dbReference type="STRING" id="1218508.JG29_01060"/>
<dbReference type="PATRIC" id="fig|1218508.4.peg.110"/>
<keyword evidence="7" id="KW-1185">Reference proteome</keyword>
<dbReference type="Pfam" id="PF04166">
    <property type="entry name" value="PdxA"/>
    <property type="match status" value="1"/>
</dbReference>
<dbReference type="EMBL" id="JXBZ01000002">
    <property type="protein sequence ID" value="KJY51063.1"/>
    <property type="molecule type" value="Genomic_DNA"/>
</dbReference>
<proteinExistence type="inferred from homology"/>
<keyword evidence="4" id="KW-0560">Oxidoreductase</keyword>
<evidence type="ECO:0000256" key="4">
    <source>
        <dbReference type="ARBA" id="ARBA00023002"/>
    </source>
</evidence>
<comment type="cofactor">
    <cofactor evidence="1">
        <name>a divalent metal cation</name>
        <dbReference type="ChEBI" id="CHEBI:60240"/>
    </cofactor>
</comment>
<dbReference type="RefSeq" id="WP_198139883.1">
    <property type="nucleotide sequence ID" value="NZ_JAAEDY010000004.1"/>
</dbReference>
<reference evidence="6 7" key="1">
    <citation type="submission" date="2014-12" db="EMBL/GenBank/DDBJ databases">
        <title>Comparative genomics of the lactic acid bacteria isolated from the honey bee gut.</title>
        <authorList>
            <person name="Ellegaard K.M."/>
            <person name="Tamarit D."/>
            <person name="Javelind E."/>
            <person name="Olofsson T."/>
            <person name="Andersson S.G."/>
            <person name="Vasquez A."/>
        </authorList>
    </citation>
    <scope>NUCLEOTIDE SEQUENCE [LARGE SCALE GENOMIC DNA]</scope>
    <source>
        <strain evidence="6 7">Hon2</strain>
    </source>
</reference>
<evidence type="ECO:0000313" key="7">
    <source>
        <dbReference type="Proteomes" id="UP000033695"/>
    </source>
</evidence>
<dbReference type="HOGENOM" id="CLU_040168_0_1_9"/>
<dbReference type="InterPro" id="IPR005255">
    <property type="entry name" value="PdxA_fam"/>
</dbReference>
<evidence type="ECO:0000256" key="1">
    <source>
        <dbReference type="ARBA" id="ARBA00001968"/>
    </source>
</evidence>
<comment type="caution">
    <text evidence="6">The sequence shown here is derived from an EMBL/GenBank/DDBJ whole genome shotgun (WGS) entry which is preliminary data.</text>
</comment>
<evidence type="ECO:0000256" key="3">
    <source>
        <dbReference type="ARBA" id="ARBA00022723"/>
    </source>
</evidence>
<dbReference type="PANTHER" id="PTHR30004:SF6">
    <property type="entry name" value="D-THREONATE 4-PHOSPHATE DEHYDROGENASE"/>
    <property type="match status" value="1"/>
</dbReference>